<comment type="caution">
    <text evidence="2">The sequence shown here is derived from an EMBL/GenBank/DDBJ whole genome shotgun (WGS) entry which is preliminary data.</text>
</comment>
<proteinExistence type="predicted"/>
<reference evidence="3" key="1">
    <citation type="journal article" date="2019" name="Int. J. Syst. Evol. Microbiol.">
        <title>The Global Catalogue of Microorganisms (GCM) 10K type strain sequencing project: providing services to taxonomists for standard genome sequencing and annotation.</title>
        <authorList>
            <consortium name="The Broad Institute Genomics Platform"/>
            <consortium name="The Broad Institute Genome Sequencing Center for Infectious Disease"/>
            <person name="Wu L."/>
            <person name="Ma J."/>
        </authorList>
    </citation>
    <scope>NUCLEOTIDE SEQUENCE [LARGE SCALE GENOMIC DNA]</scope>
    <source>
        <strain evidence="3">JCM 18401</strain>
    </source>
</reference>
<evidence type="ECO:0000256" key="1">
    <source>
        <dbReference type="SAM" id="MobiDB-lite"/>
    </source>
</evidence>
<evidence type="ECO:0000313" key="3">
    <source>
        <dbReference type="Proteomes" id="UP001499988"/>
    </source>
</evidence>
<gene>
    <name evidence="2" type="ORF">GCM10023333_37330</name>
</gene>
<sequence>MMARQGQRWFLAMAGLSWLLLAAMPVINAHADKLGVLSQLCPLHAYSDPRPASERPSFLPDEPPPTQASAAAAEPVTAKCPLASQSVVAAGSTLQTSLQRPPLRGRAHVRAGFATHLPGRFARAPPLSALTPYV</sequence>
<feature type="region of interest" description="Disordered" evidence="1">
    <location>
        <begin position="48"/>
        <end position="75"/>
    </location>
</feature>
<evidence type="ECO:0000313" key="2">
    <source>
        <dbReference type="EMBL" id="GAA4900057.1"/>
    </source>
</evidence>
<dbReference type="EMBL" id="BAABJZ010000102">
    <property type="protein sequence ID" value="GAA4900057.1"/>
    <property type="molecule type" value="Genomic_DNA"/>
</dbReference>
<organism evidence="2 3">
    <name type="scientific">Ferrimonas pelagia</name>
    <dbReference type="NCBI Taxonomy" id="1177826"/>
    <lineage>
        <taxon>Bacteria</taxon>
        <taxon>Pseudomonadati</taxon>
        <taxon>Pseudomonadota</taxon>
        <taxon>Gammaproteobacteria</taxon>
        <taxon>Alteromonadales</taxon>
        <taxon>Ferrimonadaceae</taxon>
        <taxon>Ferrimonas</taxon>
    </lineage>
</organism>
<accession>A0ABP9FEQ7</accession>
<name>A0ABP9FEQ7_9GAMM</name>
<protein>
    <submittedName>
        <fullName evidence="2">Uncharacterized protein</fullName>
    </submittedName>
</protein>
<dbReference type="RefSeq" id="WP_345337004.1">
    <property type="nucleotide sequence ID" value="NZ_BAABJZ010000102.1"/>
</dbReference>
<dbReference type="Proteomes" id="UP001499988">
    <property type="component" value="Unassembled WGS sequence"/>
</dbReference>
<keyword evidence="3" id="KW-1185">Reference proteome</keyword>